<evidence type="ECO:0000313" key="10">
    <source>
        <dbReference type="Proteomes" id="UP000502699"/>
    </source>
</evidence>
<evidence type="ECO:0000259" key="8">
    <source>
        <dbReference type="Pfam" id="PF14693"/>
    </source>
</evidence>
<dbReference type="HAMAP" id="MF_01336">
    <property type="entry name" value="Ribosomal_bL25"/>
    <property type="match status" value="1"/>
</dbReference>
<evidence type="ECO:0000313" key="9">
    <source>
        <dbReference type="EMBL" id="QIK37187.1"/>
    </source>
</evidence>
<dbReference type="HAMAP" id="MF_01334">
    <property type="entry name" value="Ribosomal_bL25_CTC"/>
    <property type="match status" value="1"/>
</dbReference>
<dbReference type="GO" id="GO:0006412">
    <property type="term" value="P:translation"/>
    <property type="evidence" value="ECO:0007669"/>
    <property type="project" value="UniProtKB-UniRule"/>
</dbReference>
<dbReference type="InterPro" id="IPR020055">
    <property type="entry name" value="Ribosomal_bL25_short"/>
</dbReference>
<dbReference type="Pfam" id="PF14693">
    <property type="entry name" value="Ribosomal_TL5_C"/>
    <property type="match status" value="1"/>
</dbReference>
<reference evidence="10" key="1">
    <citation type="submission" date="2020-01" db="EMBL/GenBank/DDBJ databases">
        <title>Caldichromatium gen. nov., sp. nov., a thermophilic purple sulfur bacterium member of the family Chromatiaceae isolated from Nakabusa hot spring, Japan.</title>
        <authorList>
            <person name="Saini M.K."/>
            <person name="Hanada S."/>
            <person name="Tank M."/>
        </authorList>
    </citation>
    <scope>NUCLEOTIDE SEQUENCE [LARGE SCALE GENOMIC DNA]</scope>
    <source>
        <strain evidence="10">No.7</strain>
    </source>
</reference>
<comment type="function">
    <text evidence="5">This is one of the proteins that binds to the 5S RNA in the ribosome where it forms part of the central protuberance.</text>
</comment>
<dbReference type="PANTHER" id="PTHR33284">
    <property type="entry name" value="RIBOSOMAL PROTEIN L25/GLN-TRNA SYNTHETASE, ANTI-CODON-BINDING DOMAIN-CONTAINING PROTEIN"/>
    <property type="match status" value="1"/>
</dbReference>
<keyword evidence="3 5" id="KW-0689">Ribosomal protein</keyword>
<dbReference type="NCBIfam" id="NF004128">
    <property type="entry name" value="PRK05618.1-2"/>
    <property type="match status" value="1"/>
</dbReference>
<keyword evidence="10" id="KW-1185">Reference proteome</keyword>
<dbReference type="InterPro" id="IPR020930">
    <property type="entry name" value="Ribosomal_uL5_bac-type"/>
</dbReference>
<name>A0A6G7VBL7_9GAMM</name>
<evidence type="ECO:0000256" key="1">
    <source>
        <dbReference type="ARBA" id="ARBA00022730"/>
    </source>
</evidence>
<comment type="similarity">
    <text evidence="5">Belongs to the bacterial ribosomal protein bL25 family. CTC subfamily.</text>
</comment>
<comment type="subunit">
    <text evidence="5">Part of the 50S ribosomal subunit; part of the 5S rRNA/L5/L18/L25 subcomplex. Contacts the 5S rRNA. Binds to the 5S rRNA independently of L5 and L18.</text>
</comment>
<keyword evidence="4 5" id="KW-0687">Ribonucleoprotein</keyword>
<dbReference type="RefSeq" id="WP_166269958.1">
    <property type="nucleotide sequence ID" value="NZ_CP048029.1"/>
</dbReference>
<evidence type="ECO:0000259" key="7">
    <source>
        <dbReference type="Pfam" id="PF01386"/>
    </source>
</evidence>
<gene>
    <name evidence="5" type="primary">rplY</name>
    <name evidence="5" type="synonym">ctc</name>
    <name evidence="9" type="ORF">GWK36_03390</name>
</gene>
<dbReference type="Pfam" id="PF01386">
    <property type="entry name" value="Ribosomal_L25p"/>
    <property type="match status" value="1"/>
</dbReference>
<dbReference type="GO" id="GO:0008097">
    <property type="term" value="F:5S rRNA binding"/>
    <property type="evidence" value="ECO:0007669"/>
    <property type="project" value="InterPro"/>
</dbReference>
<dbReference type="Proteomes" id="UP000502699">
    <property type="component" value="Chromosome"/>
</dbReference>
<dbReference type="AlphaFoldDB" id="A0A6G7VBL7"/>
<dbReference type="EMBL" id="CP048029">
    <property type="protein sequence ID" value="QIK37187.1"/>
    <property type="molecule type" value="Genomic_DNA"/>
</dbReference>
<dbReference type="InterPro" id="IPR020057">
    <property type="entry name" value="Ribosomal_bL25_b-dom"/>
</dbReference>
<evidence type="ECO:0000256" key="5">
    <source>
        <dbReference type="HAMAP-Rule" id="MF_01334"/>
    </source>
</evidence>
<feature type="region of interest" description="Disordered" evidence="6">
    <location>
        <begin position="177"/>
        <end position="199"/>
    </location>
</feature>
<dbReference type="InterPro" id="IPR001021">
    <property type="entry name" value="Ribosomal_bL25_long"/>
</dbReference>
<dbReference type="NCBIfam" id="NF004612">
    <property type="entry name" value="PRK05943.1"/>
    <property type="match status" value="1"/>
</dbReference>
<proteinExistence type="inferred from homology"/>
<dbReference type="InterPro" id="IPR020056">
    <property type="entry name" value="Rbsml_bL25/Gln-tRNA_synth_N"/>
</dbReference>
<dbReference type="CDD" id="cd00495">
    <property type="entry name" value="Ribosomal_L25_TL5_CTC"/>
    <property type="match status" value="1"/>
</dbReference>
<keyword evidence="2 5" id="KW-0694">RNA-binding</keyword>
<dbReference type="FunFam" id="2.170.120.20:FF:000003">
    <property type="entry name" value="50S ribosomal protein L25"/>
    <property type="match status" value="1"/>
</dbReference>
<dbReference type="Gene3D" id="2.170.120.20">
    <property type="entry name" value="Ribosomal protein L25, beta domain"/>
    <property type="match status" value="1"/>
</dbReference>
<evidence type="ECO:0000256" key="4">
    <source>
        <dbReference type="ARBA" id="ARBA00023274"/>
    </source>
</evidence>
<dbReference type="InterPro" id="IPR011035">
    <property type="entry name" value="Ribosomal_bL25/Gln-tRNA_synth"/>
</dbReference>
<dbReference type="GO" id="GO:0003735">
    <property type="term" value="F:structural constituent of ribosome"/>
    <property type="evidence" value="ECO:0007669"/>
    <property type="project" value="InterPro"/>
</dbReference>
<feature type="domain" description="Large ribosomal subunit protein bL25 beta" evidence="8">
    <location>
        <begin position="102"/>
        <end position="189"/>
    </location>
</feature>
<evidence type="ECO:0000256" key="3">
    <source>
        <dbReference type="ARBA" id="ARBA00022980"/>
    </source>
</evidence>
<dbReference type="KEGG" id="cjap:GWK36_03390"/>
<feature type="domain" description="Large ribosomal subunit protein bL25 L25" evidence="7">
    <location>
        <begin position="8"/>
        <end position="94"/>
    </location>
</feature>
<dbReference type="NCBIfam" id="TIGR00731">
    <property type="entry name" value="bL25_bact_ctc"/>
    <property type="match status" value="1"/>
</dbReference>
<dbReference type="InterPro" id="IPR029751">
    <property type="entry name" value="Ribosomal_L25_dom"/>
</dbReference>
<sequence>MTISFEVNAQPRIAAGKGASRRLRRAGLVPAIVYGGHREPQMVSLSHNELLRHLEQEAFYSHILDLKIGDEVTKVVLKDLQRHPAKPFILHLDFMRISQDEKIRMTVPLHFINEDKCKGIKMGGQAFHLITEIEVICLPKDLPEFIAIDMTDLEVGSILHLSEIKLPEGVALAHAPDPDEPVVTIHGPRGSTEEGEGAA</sequence>
<dbReference type="GO" id="GO:0022625">
    <property type="term" value="C:cytosolic large ribosomal subunit"/>
    <property type="evidence" value="ECO:0007669"/>
    <property type="project" value="TreeGrafter"/>
</dbReference>
<evidence type="ECO:0000256" key="6">
    <source>
        <dbReference type="SAM" id="MobiDB-lite"/>
    </source>
</evidence>
<organism evidence="9 10">
    <name type="scientific">Caldichromatium japonicum</name>
    <dbReference type="NCBI Taxonomy" id="2699430"/>
    <lineage>
        <taxon>Bacteria</taxon>
        <taxon>Pseudomonadati</taxon>
        <taxon>Pseudomonadota</taxon>
        <taxon>Gammaproteobacteria</taxon>
        <taxon>Chromatiales</taxon>
        <taxon>Chromatiaceae</taxon>
        <taxon>Caldichromatium</taxon>
    </lineage>
</organism>
<keyword evidence="1 5" id="KW-0699">rRNA-binding</keyword>
<dbReference type="SUPFAM" id="SSF50715">
    <property type="entry name" value="Ribosomal protein L25-like"/>
    <property type="match status" value="1"/>
</dbReference>
<accession>A0A6G7VBL7</accession>
<dbReference type="NCBIfam" id="NF004130">
    <property type="entry name" value="PRK05618.1-5"/>
    <property type="match status" value="1"/>
</dbReference>
<dbReference type="Gene3D" id="2.40.240.10">
    <property type="entry name" value="Ribosomal Protein L25, Chain P"/>
    <property type="match status" value="1"/>
</dbReference>
<dbReference type="PANTHER" id="PTHR33284:SF1">
    <property type="entry name" value="RIBOSOMAL PROTEIN L25_GLN-TRNA SYNTHETASE, ANTI-CODON-BINDING DOMAIN-CONTAINING PROTEIN"/>
    <property type="match status" value="1"/>
</dbReference>
<dbReference type="InterPro" id="IPR037121">
    <property type="entry name" value="Ribosomal_bL25_C"/>
</dbReference>
<protein>
    <recommendedName>
        <fullName evidence="5">Large ribosomal subunit protein bL25</fullName>
    </recommendedName>
    <alternativeName>
        <fullName evidence="5">General stress protein CTC</fullName>
    </alternativeName>
</protein>
<evidence type="ECO:0000256" key="2">
    <source>
        <dbReference type="ARBA" id="ARBA00022884"/>
    </source>
</evidence>